<keyword evidence="2" id="KW-1185">Reference proteome</keyword>
<protein>
    <submittedName>
        <fullName evidence="1">Uncharacterized protein</fullName>
    </submittedName>
</protein>
<dbReference type="EMBL" id="CAJNOB010000008">
    <property type="protein sequence ID" value="CAF0694431.1"/>
    <property type="molecule type" value="Genomic_DNA"/>
</dbReference>
<organism evidence="1 2">
    <name type="scientific">Candidatus Methylacidithermus pantelleriae</name>
    <dbReference type="NCBI Taxonomy" id="2744239"/>
    <lineage>
        <taxon>Bacteria</taxon>
        <taxon>Pseudomonadati</taxon>
        <taxon>Verrucomicrobiota</taxon>
        <taxon>Methylacidiphilae</taxon>
        <taxon>Methylacidiphilales</taxon>
        <taxon>Methylacidiphilaceae</taxon>
        <taxon>Candidatus Methylacidithermus</taxon>
    </lineage>
</organism>
<evidence type="ECO:0000313" key="1">
    <source>
        <dbReference type="EMBL" id="CAF0694431.1"/>
    </source>
</evidence>
<evidence type="ECO:0000313" key="2">
    <source>
        <dbReference type="Proteomes" id="UP000663859"/>
    </source>
</evidence>
<dbReference type="AlphaFoldDB" id="A0A8J2BNQ8"/>
<dbReference type="Proteomes" id="UP000663859">
    <property type="component" value="Unassembled WGS sequence"/>
</dbReference>
<accession>A0A8J2BNQ8</accession>
<gene>
    <name evidence="1" type="ORF">MPNT_160051</name>
</gene>
<reference evidence="1" key="1">
    <citation type="submission" date="2021-02" db="EMBL/GenBank/DDBJ databases">
        <authorList>
            <person name="Cremers G."/>
            <person name="Picone N."/>
        </authorList>
    </citation>
    <scope>NUCLEOTIDE SEQUENCE</scope>
    <source>
        <strain evidence="1">PQ17</strain>
    </source>
</reference>
<proteinExistence type="predicted"/>
<comment type="caution">
    <text evidence="1">The sequence shown here is derived from an EMBL/GenBank/DDBJ whole genome shotgun (WGS) entry which is preliminary data.</text>
</comment>
<name>A0A8J2BNQ8_9BACT</name>
<sequence length="107" mass="12034">MAVCGRCLQWDGFYSEQHGMYNLQLLGSTEIFLEYHCHAPQLDEQSGCGVSGDGHEWKCFCGESHEMDFSACVSGRGNRSLRGGHARARRDGFHVAGFRRVHRDLLT</sequence>